<dbReference type="AlphaFoldDB" id="A0A366IKU9"/>
<organism evidence="1 2">
    <name type="scientific">Brevibacterium celere</name>
    <dbReference type="NCBI Taxonomy" id="225845"/>
    <lineage>
        <taxon>Bacteria</taxon>
        <taxon>Bacillati</taxon>
        <taxon>Actinomycetota</taxon>
        <taxon>Actinomycetes</taxon>
        <taxon>Micrococcales</taxon>
        <taxon>Brevibacteriaceae</taxon>
        <taxon>Brevibacterium</taxon>
    </lineage>
</organism>
<comment type="caution">
    <text evidence="1">The sequence shown here is derived from an EMBL/GenBank/DDBJ whole genome shotgun (WGS) entry which is preliminary data.</text>
</comment>
<gene>
    <name evidence="1" type="ORF">DFO65_103352</name>
</gene>
<evidence type="ECO:0000313" key="1">
    <source>
        <dbReference type="EMBL" id="RBP73057.1"/>
    </source>
</evidence>
<evidence type="ECO:0000313" key="2">
    <source>
        <dbReference type="Proteomes" id="UP000253509"/>
    </source>
</evidence>
<proteinExistence type="predicted"/>
<keyword evidence="2" id="KW-1185">Reference proteome</keyword>
<reference evidence="1 2" key="1">
    <citation type="submission" date="2018-06" db="EMBL/GenBank/DDBJ databases">
        <title>Freshwater and sediment microbial communities from various areas in North America, analyzing microbe dynamics in response to fracking.</title>
        <authorList>
            <person name="Lamendella R."/>
        </authorList>
    </citation>
    <scope>NUCLEOTIDE SEQUENCE [LARGE SCALE GENOMIC DNA]</scope>
    <source>
        <strain evidence="1 2">3b_TX</strain>
    </source>
</reference>
<dbReference type="Proteomes" id="UP000253509">
    <property type="component" value="Unassembled WGS sequence"/>
</dbReference>
<name>A0A366IKU9_9MICO</name>
<sequence>MNCKHCGVTIKRHNAKYTNGWTHDGETVGVWCQRTMAAPEEGGEGDE</sequence>
<dbReference type="EMBL" id="QNSB01000003">
    <property type="protein sequence ID" value="RBP73057.1"/>
    <property type="molecule type" value="Genomic_DNA"/>
</dbReference>
<protein>
    <submittedName>
        <fullName evidence="1">Uncharacterized protein</fullName>
    </submittedName>
</protein>
<accession>A0A366IKU9</accession>